<organism evidence="1 2">
    <name type="scientific">Actinomadura soli</name>
    <dbReference type="NCBI Taxonomy" id="2508997"/>
    <lineage>
        <taxon>Bacteria</taxon>
        <taxon>Bacillati</taxon>
        <taxon>Actinomycetota</taxon>
        <taxon>Actinomycetes</taxon>
        <taxon>Streptosporangiales</taxon>
        <taxon>Thermomonosporaceae</taxon>
        <taxon>Actinomadura</taxon>
    </lineage>
</organism>
<protein>
    <submittedName>
        <fullName evidence="1">Uncharacterized protein</fullName>
    </submittedName>
</protein>
<dbReference type="EMBL" id="VCKW01000582">
    <property type="protein sequence ID" value="TMQ79712.1"/>
    <property type="molecule type" value="Genomic_DNA"/>
</dbReference>
<sequence length="70" mass="7709">MNMKGEVLNDAERDVGDVVAGDEFLRNSSKKPPTRALSYRYFGTVNPGTSESVTGWIKKEKLDEAGTICK</sequence>
<proteinExistence type="predicted"/>
<evidence type="ECO:0000313" key="1">
    <source>
        <dbReference type="EMBL" id="TMQ79712.1"/>
    </source>
</evidence>
<dbReference type="AlphaFoldDB" id="A0A5C4IXS3"/>
<accession>A0A5C4IXS3</accession>
<dbReference type="Proteomes" id="UP000309174">
    <property type="component" value="Unassembled WGS sequence"/>
</dbReference>
<reference evidence="1 2" key="1">
    <citation type="submission" date="2019-05" db="EMBL/GenBank/DDBJ databases">
        <title>Draft genome sequence of Actinomadura sp. 14C53.</title>
        <authorList>
            <person name="Saricaoglu S."/>
            <person name="Isik K."/>
        </authorList>
    </citation>
    <scope>NUCLEOTIDE SEQUENCE [LARGE SCALE GENOMIC DNA]</scope>
    <source>
        <strain evidence="1 2">14C53</strain>
    </source>
</reference>
<evidence type="ECO:0000313" key="2">
    <source>
        <dbReference type="Proteomes" id="UP000309174"/>
    </source>
</evidence>
<keyword evidence="2" id="KW-1185">Reference proteome</keyword>
<comment type="caution">
    <text evidence="1">The sequence shown here is derived from an EMBL/GenBank/DDBJ whole genome shotgun (WGS) entry which is preliminary data.</text>
</comment>
<name>A0A5C4IXS3_9ACTN</name>
<gene>
    <name evidence="1" type="ORF">ETD83_41975</name>
</gene>